<dbReference type="Proteomes" id="UP000472265">
    <property type="component" value="Chromosome 23"/>
</dbReference>
<dbReference type="GeneTree" id="ENSGT00940000178394"/>
<reference evidence="3" key="2">
    <citation type="submission" date="2025-08" db="UniProtKB">
        <authorList>
            <consortium name="Ensembl"/>
        </authorList>
    </citation>
    <scope>IDENTIFICATION</scope>
</reference>
<proteinExistence type="predicted"/>
<dbReference type="InParanoid" id="A0A671US55"/>
<dbReference type="Pfam" id="PF07654">
    <property type="entry name" value="C1-set"/>
    <property type="match status" value="1"/>
</dbReference>
<name>A0A671US55_SPAAU</name>
<keyword evidence="4" id="KW-1185">Reference proteome</keyword>
<dbReference type="InterPro" id="IPR003597">
    <property type="entry name" value="Ig_C1-set"/>
</dbReference>
<evidence type="ECO:0000259" key="2">
    <source>
        <dbReference type="PROSITE" id="PS50835"/>
    </source>
</evidence>
<protein>
    <recommendedName>
        <fullName evidence="2">Ig-like domain-containing protein</fullName>
    </recommendedName>
</protein>
<dbReference type="SUPFAM" id="SSF48726">
    <property type="entry name" value="Immunoglobulin"/>
    <property type="match status" value="1"/>
</dbReference>
<dbReference type="InterPro" id="IPR003006">
    <property type="entry name" value="Ig/MHC_CS"/>
</dbReference>
<evidence type="ECO:0000313" key="3">
    <source>
        <dbReference type="Ensembl" id="ENSSAUP00010016808.1"/>
    </source>
</evidence>
<dbReference type="InterPro" id="IPR007110">
    <property type="entry name" value="Ig-like_dom"/>
</dbReference>
<organism evidence="3 4">
    <name type="scientific">Sparus aurata</name>
    <name type="common">Gilthead sea bream</name>
    <dbReference type="NCBI Taxonomy" id="8175"/>
    <lineage>
        <taxon>Eukaryota</taxon>
        <taxon>Metazoa</taxon>
        <taxon>Chordata</taxon>
        <taxon>Craniata</taxon>
        <taxon>Vertebrata</taxon>
        <taxon>Euteleostomi</taxon>
        <taxon>Actinopterygii</taxon>
        <taxon>Neopterygii</taxon>
        <taxon>Teleostei</taxon>
        <taxon>Neoteleostei</taxon>
        <taxon>Acanthomorphata</taxon>
        <taxon>Eupercaria</taxon>
        <taxon>Spariformes</taxon>
        <taxon>Sparidae</taxon>
        <taxon>Sparus</taxon>
    </lineage>
</organism>
<dbReference type="InterPro" id="IPR036179">
    <property type="entry name" value="Ig-like_dom_sf"/>
</dbReference>
<dbReference type="PROSITE" id="PS50835">
    <property type="entry name" value="IG_LIKE"/>
    <property type="match status" value="1"/>
</dbReference>
<sequence length="118" mass="13510">MNNDNKIAYIFVYYRIVVIVPTKEHDILSVSDDNWLYQKLLVSFKWKKNAHNVPGSTDWKPESIGNKFSAVSILNVNNTDWDNRDVYKCEVTHAGTQYTKKASKGTDPLQSLCNTVVL</sequence>
<evidence type="ECO:0000256" key="1">
    <source>
        <dbReference type="ARBA" id="ARBA00023319"/>
    </source>
</evidence>
<dbReference type="PROSITE" id="PS00290">
    <property type="entry name" value="IG_MHC"/>
    <property type="match status" value="1"/>
</dbReference>
<evidence type="ECO:0000313" key="4">
    <source>
        <dbReference type="Proteomes" id="UP000472265"/>
    </source>
</evidence>
<reference evidence="3" key="1">
    <citation type="submission" date="2021-04" db="EMBL/GenBank/DDBJ databases">
        <authorList>
            <consortium name="Wellcome Sanger Institute Data Sharing"/>
        </authorList>
    </citation>
    <scope>NUCLEOTIDE SEQUENCE [LARGE SCALE GENOMIC DNA]</scope>
</reference>
<dbReference type="Gene3D" id="2.60.40.10">
    <property type="entry name" value="Immunoglobulins"/>
    <property type="match status" value="1"/>
</dbReference>
<feature type="domain" description="Ig-like" evidence="2">
    <location>
        <begin position="42"/>
        <end position="103"/>
    </location>
</feature>
<accession>A0A671US55</accession>
<dbReference type="InterPro" id="IPR013783">
    <property type="entry name" value="Ig-like_fold"/>
</dbReference>
<keyword evidence="1" id="KW-0393">Immunoglobulin domain</keyword>
<dbReference type="Ensembl" id="ENSSAUT00010017783.1">
    <property type="protein sequence ID" value="ENSSAUP00010016808.1"/>
    <property type="gene ID" value="ENSSAUG00010007707.1"/>
</dbReference>
<dbReference type="AlphaFoldDB" id="A0A671US55"/>
<reference evidence="3" key="3">
    <citation type="submission" date="2025-09" db="UniProtKB">
        <authorList>
            <consortium name="Ensembl"/>
        </authorList>
    </citation>
    <scope>IDENTIFICATION</scope>
</reference>